<feature type="transmembrane region" description="Helical" evidence="5">
    <location>
        <begin position="214"/>
        <end position="235"/>
    </location>
</feature>
<evidence type="ECO:0000256" key="5">
    <source>
        <dbReference type="SAM" id="Phobius"/>
    </source>
</evidence>
<name>A0A4R7FML3_9MICO</name>
<dbReference type="EMBL" id="SOAM01000002">
    <property type="protein sequence ID" value="TDS77578.1"/>
    <property type="molecule type" value="Genomic_DNA"/>
</dbReference>
<feature type="transmembrane region" description="Helical" evidence="5">
    <location>
        <begin position="274"/>
        <end position="294"/>
    </location>
</feature>
<feature type="transmembrane region" description="Helical" evidence="5">
    <location>
        <begin position="125"/>
        <end position="145"/>
    </location>
</feature>
<dbReference type="AlphaFoldDB" id="A0A4R7FML3"/>
<keyword evidence="2 5" id="KW-0812">Transmembrane</keyword>
<proteinExistence type="predicted"/>
<protein>
    <submittedName>
        <fullName evidence="6">Magnesium transporter NIPA</fullName>
    </submittedName>
</protein>
<evidence type="ECO:0000256" key="1">
    <source>
        <dbReference type="ARBA" id="ARBA00004141"/>
    </source>
</evidence>
<feature type="transmembrane region" description="Helical" evidence="5">
    <location>
        <begin position="247"/>
        <end position="268"/>
    </location>
</feature>
<dbReference type="PANTHER" id="PTHR40761:SF1">
    <property type="entry name" value="CONSERVED INTEGRAL MEMBRANE ALANINE VALINE AND LEUCINE RICH PROTEIN-RELATED"/>
    <property type="match status" value="1"/>
</dbReference>
<comment type="subcellular location">
    <subcellularLocation>
        <location evidence="1">Membrane</location>
        <topology evidence="1">Multi-pass membrane protein</topology>
    </subcellularLocation>
</comment>
<evidence type="ECO:0000313" key="6">
    <source>
        <dbReference type="EMBL" id="TDS77578.1"/>
    </source>
</evidence>
<evidence type="ECO:0000313" key="7">
    <source>
        <dbReference type="Proteomes" id="UP000295344"/>
    </source>
</evidence>
<comment type="caution">
    <text evidence="6">The sequence shown here is derived from an EMBL/GenBank/DDBJ whole genome shotgun (WGS) entry which is preliminary data.</text>
</comment>
<keyword evidence="4 5" id="KW-0472">Membrane</keyword>
<organism evidence="6 7">
    <name type="scientific">Amnibacterium kyonggiense</name>
    <dbReference type="NCBI Taxonomy" id="595671"/>
    <lineage>
        <taxon>Bacteria</taxon>
        <taxon>Bacillati</taxon>
        <taxon>Actinomycetota</taxon>
        <taxon>Actinomycetes</taxon>
        <taxon>Micrococcales</taxon>
        <taxon>Microbacteriaceae</taxon>
        <taxon>Amnibacterium</taxon>
    </lineage>
</organism>
<feature type="transmembrane region" description="Helical" evidence="5">
    <location>
        <begin position="70"/>
        <end position="87"/>
    </location>
</feature>
<feature type="transmembrane region" description="Helical" evidence="5">
    <location>
        <begin position="185"/>
        <end position="202"/>
    </location>
</feature>
<dbReference type="Proteomes" id="UP000295344">
    <property type="component" value="Unassembled WGS sequence"/>
</dbReference>
<evidence type="ECO:0000256" key="2">
    <source>
        <dbReference type="ARBA" id="ARBA00022692"/>
    </source>
</evidence>
<dbReference type="PANTHER" id="PTHR40761">
    <property type="entry name" value="CONSERVED INTEGRAL MEMBRANE ALANINE VALINE AND LEUCINE RICH PROTEIN-RELATED"/>
    <property type="match status" value="1"/>
</dbReference>
<feature type="transmembrane region" description="Helical" evidence="5">
    <location>
        <begin position="13"/>
        <end position="35"/>
    </location>
</feature>
<accession>A0A4R7FML3</accession>
<keyword evidence="7" id="KW-1185">Reference proteome</keyword>
<feature type="transmembrane region" description="Helical" evidence="5">
    <location>
        <begin position="93"/>
        <end position="113"/>
    </location>
</feature>
<dbReference type="GO" id="GO:0015095">
    <property type="term" value="F:magnesium ion transmembrane transporter activity"/>
    <property type="evidence" value="ECO:0007669"/>
    <property type="project" value="InterPro"/>
</dbReference>
<dbReference type="GO" id="GO:0016020">
    <property type="term" value="C:membrane"/>
    <property type="evidence" value="ECO:0007669"/>
    <property type="project" value="UniProtKB-SubCell"/>
</dbReference>
<evidence type="ECO:0000256" key="3">
    <source>
        <dbReference type="ARBA" id="ARBA00022989"/>
    </source>
</evidence>
<feature type="transmembrane region" description="Helical" evidence="5">
    <location>
        <begin position="157"/>
        <end position="178"/>
    </location>
</feature>
<dbReference type="NCBIfam" id="NF038012">
    <property type="entry name" value="DMT_1"/>
    <property type="match status" value="1"/>
</dbReference>
<dbReference type="RefSeq" id="WP_246018109.1">
    <property type="nucleotide sequence ID" value="NZ_BAAARP010000004.1"/>
</dbReference>
<dbReference type="InterPro" id="IPR008521">
    <property type="entry name" value="Mg_trans_NIPA"/>
</dbReference>
<sequence length="312" mass="32504">MAPLLDIRIGGEVVINTAQAVGIPIALVGAVFLSFGAQFQSRGVKQVEARRATAGTELGRSELLQLIRTRSWLFGSLALGLAVVLQLTSLRFAALIVVQPIGAIALVVTAILNARMNHIHLSRKVIRAIVLCVGGVAIFVSIAAPNATDSAISDDDLRTILVLLAIVLVAFGVLYAVFRARMIPIAYIVGAGVLYGFVATMAKTVINRLVTGQFDWLTVLCGVGLLTAGAAGMYLVQTAYAVGPPDLVIAGLTVVDPIVAVGIGVSVLGEAANAPWWAGPAFLVSGAIAVFGVVELSRHHPEVAAREGTKTR</sequence>
<reference evidence="6 7" key="1">
    <citation type="submission" date="2019-03" db="EMBL/GenBank/DDBJ databases">
        <title>Genomic Encyclopedia of Archaeal and Bacterial Type Strains, Phase II (KMG-II): from individual species to whole genera.</title>
        <authorList>
            <person name="Goeker M."/>
        </authorList>
    </citation>
    <scope>NUCLEOTIDE SEQUENCE [LARGE SCALE GENOMIC DNA]</scope>
    <source>
        <strain evidence="6 7">DSM 24782</strain>
    </source>
</reference>
<dbReference type="Pfam" id="PF05653">
    <property type="entry name" value="Mg_trans_NIPA"/>
    <property type="match status" value="1"/>
</dbReference>
<keyword evidence="3 5" id="KW-1133">Transmembrane helix</keyword>
<gene>
    <name evidence="6" type="ORF">CLV52_2535</name>
</gene>
<evidence type="ECO:0000256" key="4">
    <source>
        <dbReference type="ARBA" id="ARBA00023136"/>
    </source>
</evidence>